<proteinExistence type="predicted"/>
<name>A0A853IJB7_9GAMM</name>
<protein>
    <submittedName>
        <fullName evidence="1">Uncharacterized protein</fullName>
    </submittedName>
</protein>
<organism evidence="1 2">
    <name type="scientific">Spartinivicinus marinus</name>
    <dbReference type="NCBI Taxonomy" id="2994442"/>
    <lineage>
        <taxon>Bacteria</taxon>
        <taxon>Pseudomonadati</taxon>
        <taxon>Pseudomonadota</taxon>
        <taxon>Gammaproteobacteria</taxon>
        <taxon>Oceanospirillales</taxon>
        <taxon>Zooshikellaceae</taxon>
        <taxon>Spartinivicinus</taxon>
    </lineage>
</organism>
<reference evidence="1 2" key="1">
    <citation type="submission" date="2020-07" db="EMBL/GenBank/DDBJ databases">
        <title>Endozoicomonas sp. nov., isolated from sediment.</title>
        <authorList>
            <person name="Gu T."/>
        </authorList>
    </citation>
    <scope>NUCLEOTIDE SEQUENCE [LARGE SCALE GENOMIC DNA]</scope>
    <source>
        <strain evidence="1 2">SM1973</strain>
    </source>
</reference>
<dbReference type="EMBL" id="JACCKB010000065">
    <property type="protein sequence ID" value="NYZ69175.1"/>
    <property type="molecule type" value="Genomic_DNA"/>
</dbReference>
<gene>
    <name evidence="1" type="ORF">H0A36_24450</name>
</gene>
<sequence>MQDSNKKLEQRTVGLELTFYDETKTNWRQNYDKLDQDVKNDITKNNPEVTNTLSKNIYYWDMICTAFTQETGTLPQPNKNRKGIANIAKDIYNDENAPQNIRTRYEWLDDEFAYELTTDGDVLEVVTDPFHSGRLAEQDKIREIFQITDGLDLYGDAKHGGGQINIGVLNPEQSISEARTLLAQILMANTYAKDPNNDYTITPDVIHNASPLESQENANLLQDTKTNDDKNNVNAFLKLLSQAINLTNLQTVISQEQTLQDKDELKSKIMNLAKAMTQNPSSIDYAKISKKPEEHWALEYILHYQEINFEHILPYEYTDQHDGKAKLKQRSNTAKYFEFRSMRAQEDRNHLLDQFTFIKAYLE</sequence>
<dbReference type="Proteomes" id="UP000569732">
    <property type="component" value="Unassembled WGS sequence"/>
</dbReference>
<dbReference type="RefSeq" id="WP_180571173.1">
    <property type="nucleotide sequence ID" value="NZ_JACCKB010000065.1"/>
</dbReference>
<evidence type="ECO:0000313" key="2">
    <source>
        <dbReference type="Proteomes" id="UP000569732"/>
    </source>
</evidence>
<keyword evidence="2" id="KW-1185">Reference proteome</keyword>
<evidence type="ECO:0000313" key="1">
    <source>
        <dbReference type="EMBL" id="NYZ69175.1"/>
    </source>
</evidence>
<dbReference type="AlphaFoldDB" id="A0A853IJB7"/>
<comment type="caution">
    <text evidence="1">The sequence shown here is derived from an EMBL/GenBank/DDBJ whole genome shotgun (WGS) entry which is preliminary data.</text>
</comment>
<accession>A0A853IJB7</accession>